<dbReference type="EC" id="5.1.3.14" evidence="3"/>
<dbReference type="EMBL" id="JASTZU010000018">
    <property type="protein sequence ID" value="MDL4839762.1"/>
    <property type="molecule type" value="Genomic_DNA"/>
</dbReference>
<feature type="domain" description="UDP-N-acetylglucosamine 2-epimerase" evidence="2">
    <location>
        <begin position="22"/>
        <end position="353"/>
    </location>
</feature>
<dbReference type="Gene3D" id="3.40.50.2000">
    <property type="entry name" value="Glycogen Phosphorylase B"/>
    <property type="match status" value="2"/>
</dbReference>
<evidence type="ECO:0000256" key="1">
    <source>
        <dbReference type="RuleBase" id="RU003513"/>
    </source>
</evidence>
<dbReference type="RefSeq" id="WP_285930715.1">
    <property type="nucleotide sequence ID" value="NZ_JASTZU010000018.1"/>
</dbReference>
<keyword evidence="1 3" id="KW-0413">Isomerase</keyword>
<dbReference type="InterPro" id="IPR029767">
    <property type="entry name" value="WecB-like"/>
</dbReference>
<evidence type="ECO:0000313" key="4">
    <source>
        <dbReference type="Proteomes" id="UP001235343"/>
    </source>
</evidence>
<organism evidence="3 4">
    <name type="scientific">Aquibacillus rhizosphaerae</name>
    <dbReference type="NCBI Taxonomy" id="3051431"/>
    <lineage>
        <taxon>Bacteria</taxon>
        <taxon>Bacillati</taxon>
        <taxon>Bacillota</taxon>
        <taxon>Bacilli</taxon>
        <taxon>Bacillales</taxon>
        <taxon>Bacillaceae</taxon>
        <taxon>Aquibacillus</taxon>
    </lineage>
</organism>
<keyword evidence="4" id="KW-1185">Reference proteome</keyword>
<proteinExistence type="inferred from homology"/>
<dbReference type="PANTHER" id="PTHR43174">
    <property type="entry name" value="UDP-N-ACETYLGLUCOSAMINE 2-EPIMERASE"/>
    <property type="match status" value="1"/>
</dbReference>
<evidence type="ECO:0000259" key="2">
    <source>
        <dbReference type="Pfam" id="PF02350"/>
    </source>
</evidence>
<name>A0ABT7L1S6_9BACI</name>
<reference evidence="3 4" key="1">
    <citation type="submission" date="2023-06" db="EMBL/GenBank/DDBJ databases">
        <title>Aquibacillus rhizosphaerae LR5S19.</title>
        <authorList>
            <person name="Sun J.-Q."/>
        </authorList>
    </citation>
    <scope>NUCLEOTIDE SEQUENCE [LARGE SCALE GENOMIC DNA]</scope>
    <source>
        <strain evidence="3 4">LR5S19</strain>
    </source>
</reference>
<dbReference type="InterPro" id="IPR003331">
    <property type="entry name" value="UDP_GlcNAc_Epimerase_2_dom"/>
</dbReference>
<dbReference type="SUPFAM" id="SSF53756">
    <property type="entry name" value="UDP-Glycosyltransferase/glycogen phosphorylase"/>
    <property type="match status" value="1"/>
</dbReference>
<dbReference type="CDD" id="cd03786">
    <property type="entry name" value="GTB_UDP-GlcNAc_2-Epimerase"/>
    <property type="match status" value="1"/>
</dbReference>
<dbReference type="Pfam" id="PF02350">
    <property type="entry name" value="Epimerase_2"/>
    <property type="match status" value="1"/>
</dbReference>
<protein>
    <submittedName>
        <fullName evidence="3">UDP-N-acetylglucosamine 2-epimerase (Non-hydrolyzing)</fullName>
        <ecNumber evidence="3">5.1.3.14</ecNumber>
    </submittedName>
</protein>
<comment type="caution">
    <text evidence="3">The sequence shown here is derived from an EMBL/GenBank/DDBJ whole genome shotgun (WGS) entry which is preliminary data.</text>
</comment>
<gene>
    <name evidence="3" type="primary">wecB</name>
    <name evidence="3" type="ORF">QQS35_04730</name>
</gene>
<dbReference type="PANTHER" id="PTHR43174:SF1">
    <property type="entry name" value="UDP-N-ACETYLGLUCOSAMINE 2-EPIMERASE"/>
    <property type="match status" value="1"/>
</dbReference>
<accession>A0ABT7L1S6</accession>
<dbReference type="GO" id="GO:0008761">
    <property type="term" value="F:UDP-N-acetylglucosamine 2-epimerase activity"/>
    <property type="evidence" value="ECO:0007669"/>
    <property type="project" value="UniProtKB-EC"/>
</dbReference>
<dbReference type="NCBIfam" id="TIGR00236">
    <property type="entry name" value="wecB"/>
    <property type="match status" value="1"/>
</dbReference>
<dbReference type="Proteomes" id="UP001235343">
    <property type="component" value="Unassembled WGS sequence"/>
</dbReference>
<sequence>MKVLTVVGARPQFIKSCMLSKEMKSNLQTSEVIVHTGQHYDDNMSSIFFEQLNLAKPDYYLGVGSHTHGKQTGTMLVELEAIMMSVKPDVVLVYGDTNSTLAGSLAAAKLHIPIAHVEAGLRSYNKKMPEEINRLITDNLSNWLFCPSPSAAENLKKEGIEKGVYVTGDIMYDSVLYFKNIALQTSTILEDLSLTKKKYYLATIHRAENTDDPDRLKSILKALQKLEMDVVLPLHPRTKSKLITFNYSHLISSSHIKIVDPLNYFDMLTVASQAQLILTDSGGLQKEAYMLEVPCITLRDETEWVETIHSGWNYLTGADTKKIIESVKTIEIPQKYPRLFGDGTTSKKINEILINETN</sequence>
<evidence type="ECO:0000313" key="3">
    <source>
        <dbReference type="EMBL" id="MDL4839762.1"/>
    </source>
</evidence>
<comment type="similarity">
    <text evidence="1">Belongs to the UDP-N-acetylglucosamine 2-epimerase family.</text>
</comment>